<keyword evidence="6" id="KW-1185">Reference proteome</keyword>
<dbReference type="GO" id="GO:0005737">
    <property type="term" value="C:cytoplasm"/>
    <property type="evidence" value="ECO:0007669"/>
    <property type="project" value="UniProtKB-SubCell"/>
</dbReference>
<dbReference type="Proteomes" id="UP000190683">
    <property type="component" value="Unassembled WGS sequence"/>
</dbReference>
<dbReference type="PIRSF" id="PIRSF006305">
    <property type="entry name" value="Maf"/>
    <property type="match status" value="1"/>
</dbReference>
<comment type="function">
    <text evidence="4">Nucleoside triphosphate pyrophosphatase that hydrolyzes dTTP and UTP. May have a dual role in cell division arrest and in preventing the incorporation of modified nucleotides into cellular nucleic acids.</text>
</comment>
<name>A0A1T0CN69_9GAMM</name>
<dbReference type="GO" id="GO:0036221">
    <property type="term" value="F:UTP diphosphatase activity"/>
    <property type="evidence" value="ECO:0007669"/>
    <property type="project" value="RHEA"/>
</dbReference>
<organism evidence="5 6">
    <name type="scientific">Moraxella porci DSM 25326</name>
    <dbReference type="NCBI Taxonomy" id="573983"/>
    <lineage>
        <taxon>Bacteria</taxon>
        <taxon>Pseudomonadati</taxon>
        <taxon>Pseudomonadota</taxon>
        <taxon>Gammaproteobacteria</taxon>
        <taxon>Moraxellales</taxon>
        <taxon>Moraxellaceae</taxon>
        <taxon>Moraxella</taxon>
    </lineage>
</organism>
<dbReference type="GO" id="GO:0036218">
    <property type="term" value="F:dTTP diphosphatase activity"/>
    <property type="evidence" value="ECO:0007669"/>
    <property type="project" value="RHEA"/>
</dbReference>
<dbReference type="PANTHER" id="PTHR43213">
    <property type="entry name" value="BIFUNCTIONAL DTTP/UTP PYROPHOSPHATASE/METHYLTRANSFERASE PROTEIN-RELATED"/>
    <property type="match status" value="1"/>
</dbReference>
<sequence length="215" mass="23562">MNTAARPAIILASTSPRRRELLSQAGIEFMTVGVEVDESWLAGESADAYIRRMVMTKADAVMADATLPSECIVITADTIGVLDDGEVLTKPVDQADAYRMWDRLSDTTHEIWTAVCLTRLSQGERMDQQYLCERTEVEFIKLSDDDKASYWQTGEPQDKAGAYAIQGGAAAWVSAIRGSYTNVVGLPLAQVVQKIKAMQDLAVVKDGPISHHNKP</sequence>
<dbReference type="EC" id="3.6.1.9" evidence="4"/>
<feature type="active site" description="Proton acceptor" evidence="4">
    <location>
        <position position="77"/>
    </location>
</feature>
<dbReference type="EMBL" id="MUYV01000012">
    <property type="protein sequence ID" value="OOS23788.1"/>
    <property type="molecule type" value="Genomic_DNA"/>
</dbReference>
<accession>A0A1T0CN69</accession>
<comment type="catalytic activity">
    <reaction evidence="4">
        <text>dTTP + H2O = dTMP + diphosphate + H(+)</text>
        <dbReference type="Rhea" id="RHEA:28534"/>
        <dbReference type="ChEBI" id="CHEBI:15377"/>
        <dbReference type="ChEBI" id="CHEBI:15378"/>
        <dbReference type="ChEBI" id="CHEBI:33019"/>
        <dbReference type="ChEBI" id="CHEBI:37568"/>
        <dbReference type="ChEBI" id="CHEBI:63528"/>
        <dbReference type="EC" id="3.6.1.9"/>
    </reaction>
</comment>
<evidence type="ECO:0000256" key="2">
    <source>
        <dbReference type="ARBA" id="ARBA00022801"/>
    </source>
</evidence>
<dbReference type="AlphaFoldDB" id="A0A1T0CN69"/>
<comment type="similarity">
    <text evidence="4">Belongs to the Maf family. YhdE subfamily.</text>
</comment>
<dbReference type="Pfam" id="PF02545">
    <property type="entry name" value="Maf"/>
    <property type="match status" value="1"/>
</dbReference>
<evidence type="ECO:0000313" key="6">
    <source>
        <dbReference type="Proteomes" id="UP000190683"/>
    </source>
</evidence>
<gene>
    <name evidence="5" type="ORF">B0681_09180</name>
</gene>
<comment type="caution">
    <text evidence="4">Lacks conserved residue(s) required for the propagation of feature annotation.</text>
</comment>
<protein>
    <recommendedName>
        <fullName evidence="4">dTTP/UTP pyrophosphatase</fullName>
        <shortName evidence="4">dTTPase/UTPase</shortName>
        <ecNumber evidence="4">3.6.1.9</ecNumber>
    </recommendedName>
    <alternativeName>
        <fullName evidence="4">Nucleoside triphosphate pyrophosphatase</fullName>
    </alternativeName>
    <alternativeName>
        <fullName evidence="4">Nucleotide pyrophosphatase</fullName>
        <shortName evidence="4">Nucleotide PPase</shortName>
    </alternativeName>
</protein>
<feature type="site" description="Important for substrate specificity" evidence="4">
    <location>
        <position position="78"/>
    </location>
</feature>
<comment type="cofactor">
    <cofactor evidence="1 4">
        <name>a divalent metal cation</name>
        <dbReference type="ChEBI" id="CHEBI:60240"/>
    </cofactor>
</comment>
<evidence type="ECO:0000256" key="1">
    <source>
        <dbReference type="ARBA" id="ARBA00001968"/>
    </source>
</evidence>
<reference evidence="5 6" key="1">
    <citation type="submission" date="2017-02" db="EMBL/GenBank/DDBJ databases">
        <title>Draft genome sequence of Moraxella porci CCUG 54912T type strain.</title>
        <authorList>
            <person name="Salva-Serra F."/>
            <person name="Engstrom-Jakobsson H."/>
            <person name="Thorell K."/>
            <person name="Jaen-Luchoro D."/>
            <person name="Gonzales-Siles L."/>
            <person name="Karlsson R."/>
            <person name="Yazdan S."/>
            <person name="Boulund F."/>
            <person name="Johnning A."/>
            <person name="Engstrand L."/>
            <person name="Kristiansson E."/>
            <person name="Moore E."/>
        </authorList>
    </citation>
    <scope>NUCLEOTIDE SEQUENCE [LARGE SCALE GENOMIC DNA]</scope>
    <source>
        <strain evidence="5 6">CCUG 54912</strain>
    </source>
</reference>
<dbReference type="PANTHER" id="PTHR43213:SF5">
    <property type="entry name" value="BIFUNCTIONAL DTTP_UTP PYROPHOSPHATASE_METHYLTRANSFERASE PROTEIN-RELATED"/>
    <property type="match status" value="1"/>
</dbReference>
<comment type="subcellular location">
    <subcellularLocation>
        <location evidence="4">Cytoplasm</location>
    </subcellularLocation>
</comment>
<evidence type="ECO:0000256" key="3">
    <source>
        <dbReference type="ARBA" id="ARBA00023080"/>
    </source>
</evidence>
<dbReference type="NCBIfam" id="TIGR00172">
    <property type="entry name" value="maf"/>
    <property type="match status" value="1"/>
</dbReference>
<keyword evidence="4" id="KW-0963">Cytoplasm</keyword>
<feature type="site" description="Important for substrate specificity" evidence="4">
    <location>
        <position position="166"/>
    </location>
</feature>
<keyword evidence="2 4" id="KW-0378">Hydrolase</keyword>
<dbReference type="STRING" id="573983.B0681_09180"/>
<dbReference type="InterPro" id="IPR029001">
    <property type="entry name" value="ITPase-like_fam"/>
</dbReference>
<comment type="catalytic activity">
    <reaction evidence="4">
        <text>UTP + H2O = UMP + diphosphate + H(+)</text>
        <dbReference type="Rhea" id="RHEA:29395"/>
        <dbReference type="ChEBI" id="CHEBI:15377"/>
        <dbReference type="ChEBI" id="CHEBI:15378"/>
        <dbReference type="ChEBI" id="CHEBI:33019"/>
        <dbReference type="ChEBI" id="CHEBI:46398"/>
        <dbReference type="ChEBI" id="CHEBI:57865"/>
        <dbReference type="EC" id="3.6.1.9"/>
    </reaction>
</comment>
<dbReference type="SUPFAM" id="SSF52972">
    <property type="entry name" value="ITPase-like"/>
    <property type="match status" value="1"/>
</dbReference>
<comment type="caution">
    <text evidence="5">The sequence shown here is derived from an EMBL/GenBank/DDBJ whole genome shotgun (WGS) entry which is preliminary data.</text>
</comment>
<dbReference type="Gene3D" id="3.90.950.10">
    <property type="match status" value="1"/>
</dbReference>
<dbReference type="RefSeq" id="WP_078318440.1">
    <property type="nucleotide sequence ID" value="NZ_MUYV01000012.1"/>
</dbReference>
<proteinExistence type="inferred from homology"/>
<evidence type="ECO:0000256" key="4">
    <source>
        <dbReference type="HAMAP-Rule" id="MF_00528"/>
    </source>
</evidence>
<dbReference type="GO" id="GO:0009117">
    <property type="term" value="P:nucleotide metabolic process"/>
    <property type="evidence" value="ECO:0007669"/>
    <property type="project" value="UniProtKB-KW"/>
</dbReference>
<dbReference type="InterPro" id="IPR003697">
    <property type="entry name" value="Maf-like"/>
</dbReference>
<dbReference type="CDD" id="cd00555">
    <property type="entry name" value="Maf"/>
    <property type="match status" value="1"/>
</dbReference>
<evidence type="ECO:0000313" key="5">
    <source>
        <dbReference type="EMBL" id="OOS23788.1"/>
    </source>
</evidence>
<dbReference type="HAMAP" id="MF_00528">
    <property type="entry name" value="Maf"/>
    <property type="match status" value="1"/>
</dbReference>
<feature type="site" description="Important for substrate specificity" evidence="4">
    <location>
        <position position="17"/>
    </location>
</feature>
<keyword evidence="3 4" id="KW-0546">Nucleotide metabolism</keyword>